<dbReference type="RefSeq" id="WP_234944894.1">
    <property type="nucleotide sequence ID" value="NZ_FMXA01000005.1"/>
</dbReference>
<dbReference type="InterPro" id="IPR017472">
    <property type="entry name" value="Undecaprenyl-P_galact_Ptfrase"/>
</dbReference>
<dbReference type="Pfam" id="PF02397">
    <property type="entry name" value="Bac_transf"/>
    <property type="match status" value="1"/>
</dbReference>
<evidence type="ECO:0000256" key="6">
    <source>
        <dbReference type="ARBA" id="ARBA00022692"/>
    </source>
</evidence>
<dbReference type="InterPro" id="IPR017475">
    <property type="entry name" value="EPS_sugar_tfrase"/>
</dbReference>
<dbReference type="GO" id="GO:0005886">
    <property type="term" value="C:plasma membrane"/>
    <property type="evidence" value="ECO:0007669"/>
    <property type="project" value="UniProtKB-SubCell"/>
</dbReference>
<dbReference type="AlphaFoldDB" id="A0A1G5VAK2"/>
<evidence type="ECO:0000259" key="10">
    <source>
        <dbReference type="Pfam" id="PF02397"/>
    </source>
</evidence>
<proteinExistence type="inferred from homology"/>
<feature type="transmembrane region" description="Helical" evidence="9">
    <location>
        <begin position="21"/>
        <end position="43"/>
    </location>
</feature>
<evidence type="ECO:0000256" key="7">
    <source>
        <dbReference type="ARBA" id="ARBA00022989"/>
    </source>
</evidence>
<feature type="transmembrane region" description="Helical" evidence="9">
    <location>
        <begin position="92"/>
        <end position="113"/>
    </location>
</feature>
<comment type="subcellular location">
    <subcellularLocation>
        <location evidence="2">Cell membrane</location>
    </subcellularLocation>
    <subcellularLocation>
        <location evidence="1">Membrane</location>
        <topology evidence="1">Multi-pass membrane protein</topology>
    </subcellularLocation>
</comment>
<name>A0A1G5VAK2_9FIRM</name>
<feature type="transmembrane region" description="Helical" evidence="9">
    <location>
        <begin position="287"/>
        <end position="311"/>
    </location>
</feature>
<evidence type="ECO:0000313" key="11">
    <source>
        <dbReference type="EMBL" id="SDA42426.1"/>
    </source>
</evidence>
<evidence type="ECO:0000256" key="9">
    <source>
        <dbReference type="SAM" id="Phobius"/>
    </source>
</evidence>
<reference evidence="11 12" key="1">
    <citation type="submission" date="2016-10" db="EMBL/GenBank/DDBJ databases">
        <authorList>
            <person name="de Groot N.N."/>
        </authorList>
    </citation>
    <scope>NUCLEOTIDE SEQUENCE [LARGE SCALE GENOMIC DNA]</scope>
    <source>
        <strain evidence="11 12">DSM 15230</strain>
    </source>
</reference>
<keyword evidence="7 9" id="KW-1133">Transmembrane helix</keyword>
<evidence type="ECO:0000256" key="5">
    <source>
        <dbReference type="ARBA" id="ARBA00022679"/>
    </source>
</evidence>
<evidence type="ECO:0000256" key="1">
    <source>
        <dbReference type="ARBA" id="ARBA00004141"/>
    </source>
</evidence>
<dbReference type="GO" id="GO:0016780">
    <property type="term" value="F:phosphotransferase activity, for other substituted phosphate groups"/>
    <property type="evidence" value="ECO:0007669"/>
    <property type="project" value="TreeGrafter"/>
</dbReference>
<dbReference type="GeneID" id="87755533"/>
<feature type="transmembrane region" description="Helical" evidence="9">
    <location>
        <begin position="119"/>
        <end position="138"/>
    </location>
</feature>
<dbReference type="Proteomes" id="UP000199689">
    <property type="component" value="Unassembled WGS sequence"/>
</dbReference>
<feature type="transmembrane region" description="Helical" evidence="9">
    <location>
        <begin position="59"/>
        <end position="80"/>
    </location>
</feature>
<keyword evidence="5 11" id="KW-0808">Transferase</keyword>
<evidence type="ECO:0000313" key="12">
    <source>
        <dbReference type="Proteomes" id="UP000199689"/>
    </source>
</evidence>
<organism evidence="11 12">
    <name type="scientific">Allisonella histaminiformans</name>
    <dbReference type="NCBI Taxonomy" id="209880"/>
    <lineage>
        <taxon>Bacteria</taxon>
        <taxon>Bacillati</taxon>
        <taxon>Bacillota</taxon>
        <taxon>Negativicutes</taxon>
        <taxon>Veillonellales</taxon>
        <taxon>Veillonellaceae</taxon>
        <taxon>Allisonella</taxon>
    </lineage>
</organism>
<evidence type="ECO:0000256" key="8">
    <source>
        <dbReference type="ARBA" id="ARBA00023136"/>
    </source>
</evidence>
<keyword evidence="6 9" id="KW-0812">Transmembrane</keyword>
<evidence type="ECO:0000256" key="2">
    <source>
        <dbReference type="ARBA" id="ARBA00004236"/>
    </source>
</evidence>
<evidence type="ECO:0000256" key="4">
    <source>
        <dbReference type="ARBA" id="ARBA00022475"/>
    </source>
</evidence>
<dbReference type="Gene3D" id="3.40.50.720">
    <property type="entry name" value="NAD(P)-binding Rossmann-like Domain"/>
    <property type="match status" value="1"/>
</dbReference>
<keyword evidence="8 9" id="KW-0472">Membrane</keyword>
<keyword evidence="12" id="KW-1185">Reference proteome</keyword>
<dbReference type="STRING" id="209880.SAMN02910343_00489"/>
<evidence type="ECO:0000256" key="3">
    <source>
        <dbReference type="ARBA" id="ARBA00006464"/>
    </source>
</evidence>
<accession>A0A1G5VAK2</accession>
<dbReference type="InterPro" id="IPR003362">
    <property type="entry name" value="Bact_transf"/>
</dbReference>
<comment type="similarity">
    <text evidence="3">Belongs to the bacterial sugar transferase family.</text>
</comment>
<sequence length="482" mass="54593">MQQWINHTEKKKPRSASMIRLISKAIYLCGDYVGILLAEWLAFHIRNYLMGNIFQVSAVYIYVVTPAVFLLSLAFAGIYSKHYTSAQMLEKLFKACLGGIAFSIILMFLTQVSGQVSRLYVGLFAVIVYLFLVVEKYITALCIRKMPGLQIPVLVVGAGKTADAAIDEGKSNVFINYRVAGFLEDFEPSSVYADTYPILGGFNDLERVIAETGIQDVIITAPGLPQDQLNHLLYRAQTLVPYVSVVPNLVGVPMSNAELESFFDTHIMVLNIKNNLAFQTNQIIKRIFDIVCTVCGGILISPLLLAVFVWVKLDSPGPAFFKHRRVGKDGKEFNCYKFRSMVVDSKERLEKLLATDPKAKEEWERDFKLKNDPRITKSGAFLRKTSLDELPQLLNVLKGEMSLVGPRPIVQKEVPKYGQYIKEYYMVLPGITGLWQASGRSDIDYPERVAMDRWYVHNWSVWLDIILIWRTLFAVIHSRGAY</sequence>
<dbReference type="EMBL" id="FMXA01000005">
    <property type="protein sequence ID" value="SDA42426.1"/>
    <property type="molecule type" value="Genomic_DNA"/>
</dbReference>
<protein>
    <submittedName>
        <fullName evidence="11">Undecaprenyl-phosphate galactose phosphotransferase</fullName>
    </submittedName>
</protein>
<dbReference type="NCBIfam" id="TIGR03022">
    <property type="entry name" value="WbaP_sugtrans"/>
    <property type="match status" value="1"/>
</dbReference>
<feature type="domain" description="Bacterial sugar transferase" evidence="10">
    <location>
        <begin position="285"/>
        <end position="476"/>
    </location>
</feature>
<gene>
    <name evidence="11" type="ORF">SAMN02910343_00489</name>
</gene>
<keyword evidence="4" id="KW-1003">Cell membrane</keyword>
<dbReference type="Pfam" id="PF13727">
    <property type="entry name" value="CoA_binding_3"/>
    <property type="match status" value="1"/>
</dbReference>
<dbReference type="NCBIfam" id="TIGR03025">
    <property type="entry name" value="EPS_sugtrans"/>
    <property type="match status" value="1"/>
</dbReference>
<dbReference type="GO" id="GO:0000271">
    <property type="term" value="P:polysaccharide biosynthetic process"/>
    <property type="evidence" value="ECO:0007669"/>
    <property type="project" value="InterPro"/>
</dbReference>
<dbReference type="PANTHER" id="PTHR30576">
    <property type="entry name" value="COLANIC BIOSYNTHESIS UDP-GLUCOSE LIPID CARRIER TRANSFERASE"/>
    <property type="match status" value="1"/>
</dbReference>
<dbReference type="PANTHER" id="PTHR30576:SF4">
    <property type="entry name" value="UNDECAPRENYL-PHOSPHATE GALACTOSE PHOSPHOTRANSFERASE"/>
    <property type="match status" value="1"/>
</dbReference>